<feature type="transmembrane region" description="Helical" evidence="9">
    <location>
        <begin position="273"/>
        <end position="295"/>
    </location>
</feature>
<keyword evidence="5 9" id="KW-0472">Membrane</keyword>
<dbReference type="PANTHER" id="PTHR45620">
    <property type="entry name" value="PDF RECEPTOR-LIKE PROTEIN-RELATED"/>
    <property type="match status" value="1"/>
</dbReference>
<evidence type="ECO:0000256" key="2">
    <source>
        <dbReference type="ARBA" id="ARBA00022692"/>
    </source>
</evidence>
<comment type="caution">
    <text evidence="11">The sequence shown here is derived from an EMBL/GenBank/DDBJ whole genome shotgun (WGS) entry which is preliminary data.</text>
</comment>
<evidence type="ECO:0000256" key="6">
    <source>
        <dbReference type="ARBA" id="ARBA00023170"/>
    </source>
</evidence>
<keyword evidence="6" id="KW-0675">Receptor</keyword>
<evidence type="ECO:0000256" key="1">
    <source>
        <dbReference type="ARBA" id="ARBA00004141"/>
    </source>
</evidence>
<keyword evidence="7" id="KW-0807">Transducer</keyword>
<evidence type="ECO:0000256" key="7">
    <source>
        <dbReference type="ARBA" id="ARBA00023224"/>
    </source>
</evidence>
<dbReference type="AlphaFoldDB" id="A0A2P4THZ1"/>
<reference evidence="11 12" key="1">
    <citation type="submission" date="2018-01" db="EMBL/GenBank/DDBJ databases">
        <title>Comparison of the Chinese Bamboo Partridge and Red Junglefowl genome sequences highlights the importance of demography in genome evolution.</title>
        <authorList>
            <person name="Tiley G.P."/>
            <person name="Kimball R.T."/>
            <person name="Braun E.L."/>
            <person name="Burleigh J.G."/>
        </authorList>
    </citation>
    <scope>NUCLEOTIDE SEQUENCE [LARGE SCALE GENOMIC DNA]</scope>
    <source>
        <strain evidence="11">RTK389</strain>
        <tissue evidence="11">Blood</tissue>
    </source>
</reference>
<evidence type="ECO:0000256" key="5">
    <source>
        <dbReference type="ARBA" id="ARBA00023136"/>
    </source>
</evidence>
<keyword evidence="2 9" id="KW-0812">Transmembrane</keyword>
<keyword evidence="3 9" id="KW-1133">Transmembrane helix</keyword>
<comment type="subcellular location">
    <subcellularLocation>
        <location evidence="1">Membrane</location>
        <topology evidence="1">Multi-pass membrane protein</topology>
    </subcellularLocation>
</comment>
<dbReference type="InterPro" id="IPR036445">
    <property type="entry name" value="GPCR_2_extracell_dom_sf"/>
</dbReference>
<dbReference type="GO" id="GO:0015055">
    <property type="term" value="F:secretin receptor activity"/>
    <property type="evidence" value="ECO:0007669"/>
    <property type="project" value="TreeGrafter"/>
</dbReference>
<evidence type="ECO:0000256" key="8">
    <source>
        <dbReference type="SAM" id="MobiDB-lite"/>
    </source>
</evidence>
<dbReference type="InterPro" id="IPR017981">
    <property type="entry name" value="GPCR_2-like_7TM"/>
</dbReference>
<dbReference type="OrthoDB" id="5967113at2759"/>
<feature type="transmembrane region" description="Helical" evidence="9">
    <location>
        <begin position="359"/>
        <end position="380"/>
    </location>
</feature>
<evidence type="ECO:0000256" key="9">
    <source>
        <dbReference type="SAM" id="Phobius"/>
    </source>
</evidence>
<dbReference type="PRINTS" id="PR00249">
    <property type="entry name" value="GPCRSECRETIN"/>
</dbReference>
<evidence type="ECO:0000313" key="12">
    <source>
        <dbReference type="Proteomes" id="UP000237246"/>
    </source>
</evidence>
<feature type="transmembrane region" description="Helical" evidence="9">
    <location>
        <begin position="57"/>
        <end position="79"/>
    </location>
</feature>
<feature type="domain" description="G-protein coupled receptors family 2 profile 2" evidence="10">
    <location>
        <begin position="161"/>
        <end position="414"/>
    </location>
</feature>
<dbReference type="CDD" id="cd15275">
    <property type="entry name" value="7tmB1_secretin"/>
    <property type="match status" value="1"/>
</dbReference>
<evidence type="ECO:0000256" key="4">
    <source>
        <dbReference type="ARBA" id="ARBA00023040"/>
    </source>
</evidence>
<protein>
    <recommendedName>
        <fullName evidence="10">G-protein coupled receptors family 2 profile 2 domain-containing protein</fullName>
    </recommendedName>
</protein>
<dbReference type="PANTHER" id="PTHR45620:SF13">
    <property type="entry name" value="SECRETIN RECEPTOR"/>
    <property type="match status" value="1"/>
</dbReference>
<dbReference type="SUPFAM" id="SSF111418">
    <property type="entry name" value="Hormone receptor domain"/>
    <property type="match status" value="1"/>
</dbReference>
<dbReference type="GO" id="GO:0017046">
    <property type="term" value="F:peptide hormone binding"/>
    <property type="evidence" value="ECO:0007669"/>
    <property type="project" value="TreeGrafter"/>
</dbReference>
<evidence type="ECO:0000259" key="10">
    <source>
        <dbReference type="PROSITE" id="PS50261"/>
    </source>
</evidence>
<keyword evidence="4" id="KW-0297">G-protein coupled receptor</keyword>
<feature type="transmembrane region" description="Helical" evidence="9">
    <location>
        <begin position="315"/>
        <end position="339"/>
    </location>
</feature>
<dbReference type="SUPFAM" id="SSF81321">
    <property type="entry name" value="Family A G protein-coupled receptor-like"/>
    <property type="match status" value="1"/>
</dbReference>
<feature type="transmembrane region" description="Helical" evidence="9">
    <location>
        <begin position="164"/>
        <end position="183"/>
    </location>
</feature>
<feature type="compositionally biased region" description="Basic and acidic residues" evidence="8">
    <location>
        <begin position="19"/>
        <end position="33"/>
    </location>
</feature>
<accession>A0A2P4THZ1</accession>
<evidence type="ECO:0000256" key="3">
    <source>
        <dbReference type="ARBA" id="ARBA00022989"/>
    </source>
</evidence>
<proteinExistence type="predicted"/>
<keyword evidence="12" id="KW-1185">Reference proteome</keyword>
<dbReference type="InterPro" id="IPR047037">
    <property type="entry name" value="Secretin_7TM"/>
</dbReference>
<feature type="region of interest" description="Disordered" evidence="8">
    <location>
        <begin position="19"/>
        <end position="39"/>
    </location>
</feature>
<dbReference type="GO" id="GO:0008528">
    <property type="term" value="F:G protein-coupled peptide receptor activity"/>
    <property type="evidence" value="ECO:0007669"/>
    <property type="project" value="TreeGrafter"/>
</dbReference>
<name>A0A2P4THZ1_BAMTH</name>
<dbReference type="Pfam" id="PF00002">
    <property type="entry name" value="7tm_2"/>
    <property type="match status" value="1"/>
</dbReference>
<dbReference type="GO" id="GO:0007166">
    <property type="term" value="P:cell surface receptor signaling pathway"/>
    <property type="evidence" value="ECO:0007669"/>
    <property type="project" value="InterPro"/>
</dbReference>
<feature type="transmembrane region" description="Helical" evidence="9">
    <location>
        <begin position="392"/>
        <end position="412"/>
    </location>
</feature>
<gene>
    <name evidence="11" type="ORF">CIB84_000261</name>
</gene>
<dbReference type="InterPro" id="IPR000832">
    <property type="entry name" value="GPCR_2_secretin-like"/>
</dbReference>
<dbReference type="EMBL" id="PPHD01000100">
    <property type="protein sequence ID" value="POI35987.1"/>
    <property type="molecule type" value="Genomic_DNA"/>
</dbReference>
<evidence type="ECO:0000313" key="11">
    <source>
        <dbReference type="EMBL" id="POI35987.1"/>
    </source>
</evidence>
<dbReference type="GO" id="GO:0005886">
    <property type="term" value="C:plasma membrane"/>
    <property type="evidence" value="ECO:0007669"/>
    <property type="project" value="TreeGrafter"/>
</dbReference>
<dbReference type="InterPro" id="IPR050332">
    <property type="entry name" value="GPCR_2"/>
</dbReference>
<organism evidence="11 12">
    <name type="scientific">Bambusicola thoracicus</name>
    <name type="common">Chinese bamboo-partridge</name>
    <name type="synonym">Perdix thoracica</name>
    <dbReference type="NCBI Taxonomy" id="9083"/>
    <lineage>
        <taxon>Eukaryota</taxon>
        <taxon>Metazoa</taxon>
        <taxon>Chordata</taxon>
        <taxon>Craniata</taxon>
        <taxon>Vertebrata</taxon>
        <taxon>Euteleostomi</taxon>
        <taxon>Archelosauria</taxon>
        <taxon>Archosauria</taxon>
        <taxon>Dinosauria</taxon>
        <taxon>Saurischia</taxon>
        <taxon>Theropoda</taxon>
        <taxon>Coelurosauria</taxon>
        <taxon>Aves</taxon>
        <taxon>Neognathae</taxon>
        <taxon>Galloanserae</taxon>
        <taxon>Galliformes</taxon>
        <taxon>Phasianidae</taxon>
        <taxon>Perdicinae</taxon>
        <taxon>Bambusicola</taxon>
    </lineage>
</organism>
<dbReference type="Gene3D" id="1.20.1070.10">
    <property type="entry name" value="Rhodopsin 7-helix transmembrane proteins"/>
    <property type="match status" value="1"/>
</dbReference>
<dbReference type="Proteomes" id="UP000237246">
    <property type="component" value="Unassembled WGS sequence"/>
</dbReference>
<dbReference type="GO" id="GO:0007188">
    <property type="term" value="P:adenylate cyclase-modulating G protein-coupled receptor signaling pathway"/>
    <property type="evidence" value="ECO:0007669"/>
    <property type="project" value="TreeGrafter"/>
</dbReference>
<dbReference type="PROSITE" id="PS50261">
    <property type="entry name" value="G_PROTEIN_RECEP_F2_4"/>
    <property type="match status" value="1"/>
</dbReference>
<sequence>MLAGALQLKRSIGSGWSKLGREKARRERDKVRGAESQAGEQRQPGDLWCMRDAGSGLWLNMWTVSVIIFWISAVLIRAVPPVCDLLNVLKKEEENCAEILSLEARNRTPANDLLLSSGKGFVYRNCTSEGWSDPYPRPDIACGYNVNDTTNEARRSYFMTLKTMYTIGYCTSLVTLTIALMVLASLRRLRCTRNYIHMHLFTSFILRASSNFIKDNVLFSSEDTNYCEAYTAGCKLTMVFFQYCIMSNYSWLLVEGLYLHSLLVISFFSERKFLWWFIALGWGSPTVFVAAWATARQLSENVGCWDINANANTWWIIKGPVVASVFVNFILFVDILRILMRKLSSPEGRSSDFNQYKRLAKSTLLLIPLFGVHYIIFAFFPEDASSGTMEIQLFFELALGSFQVIFDMLLFFGQ</sequence>